<organism evidence="1 2">
    <name type="scientific">Ligilactobacillus salivarius</name>
    <dbReference type="NCBI Taxonomy" id="1624"/>
    <lineage>
        <taxon>Bacteria</taxon>
        <taxon>Bacillati</taxon>
        <taxon>Bacillota</taxon>
        <taxon>Bacilli</taxon>
        <taxon>Lactobacillales</taxon>
        <taxon>Lactobacillaceae</taxon>
        <taxon>Ligilactobacillus</taxon>
    </lineage>
</organism>
<reference evidence="1 2" key="1">
    <citation type="submission" date="2019-11" db="EMBL/GenBank/DDBJ databases">
        <title>Draft Genome Sequence of Plant Growth-Promoting Rhizosphere-Associated Bacteria.</title>
        <authorList>
            <person name="Vasilyev I.Y."/>
            <person name="Radchenko V."/>
            <person name="Ilnitskaya E.V."/>
        </authorList>
    </citation>
    <scope>NUCLEOTIDE SEQUENCE [LARGE SCALE GENOMIC DNA]</scope>
    <source>
        <strain evidence="1 2">VRA_1sq_f</strain>
    </source>
</reference>
<sequence>TNMVKLAHELDKPIVATGDVHFMNKEDAIYRKILIHSQAGANPLNRLKKLPDAHFRTTDEMLEEFSFLGEDIAKEIVVTNPNKLVDEISEITPVKDKLYTPKMEG</sequence>
<gene>
    <name evidence="1" type="ORF">GKC34_13525</name>
</gene>
<feature type="non-terminal residue" evidence="1">
    <location>
        <position position="105"/>
    </location>
</feature>
<dbReference type="GO" id="GO:0008408">
    <property type="term" value="F:3'-5' exonuclease activity"/>
    <property type="evidence" value="ECO:0007669"/>
    <property type="project" value="InterPro"/>
</dbReference>
<evidence type="ECO:0000313" key="2">
    <source>
        <dbReference type="Proteomes" id="UP000437575"/>
    </source>
</evidence>
<name>A0A6A8LWZ8_9LACO</name>
<proteinExistence type="predicted"/>
<evidence type="ECO:0000313" key="1">
    <source>
        <dbReference type="EMBL" id="MSE06710.1"/>
    </source>
</evidence>
<protein>
    <recommendedName>
        <fullName evidence="3">PHP domain-containing protein</fullName>
    </recommendedName>
</protein>
<feature type="non-terminal residue" evidence="1">
    <location>
        <position position="1"/>
    </location>
</feature>
<dbReference type="InterPro" id="IPR016195">
    <property type="entry name" value="Pol/histidinol_Pase-like"/>
</dbReference>
<dbReference type="GO" id="GO:0006260">
    <property type="term" value="P:DNA replication"/>
    <property type="evidence" value="ECO:0007669"/>
    <property type="project" value="InterPro"/>
</dbReference>
<dbReference type="Gene3D" id="3.20.20.140">
    <property type="entry name" value="Metal-dependent hydrolases"/>
    <property type="match status" value="1"/>
</dbReference>
<dbReference type="PANTHER" id="PTHR32294:SF5">
    <property type="entry name" value="DNA POLYMERASE III POLC-TYPE"/>
    <property type="match status" value="1"/>
</dbReference>
<dbReference type="PANTHER" id="PTHR32294">
    <property type="entry name" value="DNA POLYMERASE III SUBUNIT ALPHA"/>
    <property type="match status" value="1"/>
</dbReference>
<dbReference type="InterPro" id="IPR004805">
    <property type="entry name" value="DnaE2/DnaE/PolC"/>
</dbReference>
<evidence type="ECO:0008006" key="3">
    <source>
        <dbReference type="Google" id="ProtNLM"/>
    </source>
</evidence>
<accession>A0A6A8LWZ8</accession>
<comment type="caution">
    <text evidence="1">The sequence shown here is derived from an EMBL/GenBank/DDBJ whole genome shotgun (WGS) entry which is preliminary data.</text>
</comment>
<dbReference type="EMBL" id="WKKZ01001244">
    <property type="protein sequence ID" value="MSE06710.1"/>
    <property type="molecule type" value="Genomic_DNA"/>
</dbReference>
<dbReference type="AlphaFoldDB" id="A0A6A8LWZ8"/>
<dbReference type="Proteomes" id="UP000437575">
    <property type="component" value="Unassembled WGS sequence"/>
</dbReference>
<dbReference type="SUPFAM" id="SSF89550">
    <property type="entry name" value="PHP domain-like"/>
    <property type="match status" value="1"/>
</dbReference>